<evidence type="ECO:0000313" key="2">
    <source>
        <dbReference type="Proteomes" id="UP000297280"/>
    </source>
</evidence>
<dbReference type="EMBL" id="PQXO01000092">
    <property type="protein sequence ID" value="TGO89822.1"/>
    <property type="molecule type" value="Genomic_DNA"/>
</dbReference>
<comment type="caution">
    <text evidence="1">The sequence shown here is derived from an EMBL/GenBank/DDBJ whole genome shotgun (WGS) entry which is preliminary data.</text>
</comment>
<sequence>MFSAAASGRAFSMVMATVMKFMKRMVNMGWRNWCLKRWYWRNVLSISPKPVMFNLAVLWKLNLGPRADFQVQKFMWESLAPQNQTSDTRKTREIFIIDTAAAMRLALLALL</sequence>
<name>A0A4Z1KZ35_9HELO</name>
<dbReference type="AlphaFoldDB" id="A0A4Z1KZ35"/>
<reference evidence="1 2" key="1">
    <citation type="submission" date="2017-12" db="EMBL/GenBank/DDBJ databases">
        <title>Comparative genomics of Botrytis spp.</title>
        <authorList>
            <person name="Valero-Jimenez C.A."/>
            <person name="Tapia P."/>
            <person name="Veloso J."/>
            <person name="Silva-Moreno E."/>
            <person name="Staats M."/>
            <person name="Valdes J.H."/>
            <person name="Van Kan J.A.L."/>
        </authorList>
    </citation>
    <scope>NUCLEOTIDE SEQUENCE [LARGE SCALE GENOMIC DNA]</scope>
    <source>
        <strain evidence="1 2">MUCL3349</strain>
    </source>
</reference>
<evidence type="ECO:0000313" key="1">
    <source>
        <dbReference type="EMBL" id="TGO89822.1"/>
    </source>
</evidence>
<keyword evidence="2" id="KW-1185">Reference proteome</keyword>
<dbReference type="Proteomes" id="UP000297280">
    <property type="component" value="Unassembled WGS sequence"/>
</dbReference>
<accession>A0A4Z1KZ35</accession>
<proteinExistence type="predicted"/>
<organism evidence="1 2">
    <name type="scientific">Botrytis porri</name>
    <dbReference type="NCBI Taxonomy" id="87229"/>
    <lineage>
        <taxon>Eukaryota</taxon>
        <taxon>Fungi</taxon>
        <taxon>Dikarya</taxon>
        <taxon>Ascomycota</taxon>
        <taxon>Pezizomycotina</taxon>
        <taxon>Leotiomycetes</taxon>
        <taxon>Helotiales</taxon>
        <taxon>Sclerotiniaceae</taxon>
        <taxon>Botrytis</taxon>
    </lineage>
</organism>
<gene>
    <name evidence="1" type="ORF">BPOR_0092g00080</name>
</gene>
<protein>
    <submittedName>
        <fullName evidence="1">Uncharacterized protein</fullName>
    </submittedName>
</protein>